<proteinExistence type="predicted"/>
<dbReference type="PANTHER" id="PTHR46289:SF14">
    <property type="entry name" value="DUF4371 DOMAIN-CONTAINING PROTEIN"/>
    <property type="match status" value="1"/>
</dbReference>
<evidence type="ECO:0000313" key="1">
    <source>
        <dbReference type="EMBL" id="KAL3848163.1"/>
    </source>
</evidence>
<name>A0ABD3UJ79_SINWO</name>
<organism evidence="1 2">
    <name type="scientific">Sinanodonta woodiana</name>
    <name type="common">Chinese pond mussel</name>
    <name type="synonym">Anodonta woodiana</name>
    <dbReference type="NCBI Taxonomy" id="1069815"/>
    <lineage>
        <taxon>Eukaryota</taxon>
        <taxon>Metazoa</taxon>
        <taxon>Spiralia</taxon>
        <taxon>Lophotrochozoa</taxon>
        <taxon>Mollusca</taxon>
        <taxon>Bivalvia</taxon>
        <taxon>Autobranchia</taxon>
        <taxon>Heteroconchia</taxon>
        <taxon>Palaeoheterodonta</taxon>
        <taxon>Unionida</taxon>
        <taxon>Unionoidea</taxon>
        <taxon>Unionidae</taxon>
        <taxon>Unioninae</taxon>
        <taxon>Sinanodonta</taxon>
    </lineage>
</organism>
<dbReference type="Proteomes" id="UP001634394">
    <property type="component" value="Unassembled WGS sequence"/>
</dbReference>
<accession>A0ABD3UJ79</accession>
<reference evidence="1 2" key="1">
    <citation type="submission" date="2024-11" db="EMBL/GenBank/DDBJ databases">
        <title>Chromosome-level genome assembly of the freshwater bivalve Anodonta woodiana.</title>
        <authorList>
            <person name="Chen X."/>
        </authorList>
    </citation>
    <scope>NUCLEOTIDE SEQUENCE [LARGE SCALE GENOMIC DNA]</scope>
    <source>
        <strain evidence="1">MN2024</strain>
        <tissue evidence="1">Gills</tissue>
    </source>
</reference>
<dbReference type="EMBL" id="JBJQND010000016">
    <property type="protein sequence ID" value="KAL3848163.1"/>
    <property type="molecule type" value="Genomic_DNA"/>
</dbReference>
<evidence type="ECO:0008006" key="3">
    <source>
        <dbReference type="Google" id="ProtNLM"/>
    </source>
</evidence>
<dbReference type="PANTHER" id="PTHR46289">
    <property type="entry name" value="52 KDA REPRESSOR OF THE INHIBITOR OF THE PROTEIN KINASE-LIKE PROTEIN-RELATED"/>
    <property type="match status" value="1"/>
</dbReference>
<gene>
    <name evidence="1" type="ORF">ACJMK2_019037</name>
</gene>
<dbReference type="InterPro" id="IPR052958">
    <property type="entry name" value="IFN-induced_PKR_regulator"/>
</dbReference>
<evidence type="ECO:0000313" key="2">
    <source>
        <dbReference type="Proteomes" id="UP001634394"/>
    </source>
</evidence>
<sequence>MSEKLELTVKKKSDLGWSAREAAVRKIANSSDELNELLQYLNEDENEFADTRAKAGNLLKSLLSFDFVCFINFWSEILHKINFVEKRLQSPNMNLRETAAALDALKQDLTNGRDNICAVSVQKGLRLEETGDISTEKRVRLKRRMPGDNSSDAGMSMKDEINRVMKQALDTLSQQLQDHSKRIQYINYLFGFLLDVTSLIGREQESGDVMHHCANFAAVYESDVNGLSLQQDIRDCRMLSRKRKNSEIELPSTPEASLKATIQYGKDVFPNLRTALKILRTMSVSVASCERSFSKLKLIKTYL</sequence>
<dbReference type="AlphaFoldDB" id="A0ABD3UJ79"/>
<protein>
    <recommendedName>
        <fullName evidence="3">HAT C-terminal dimerisation domain-containing protein</fullName>
    </recommendedName>
</protein>
<keyword evidence="2" id="KW-1185">Reference proteome</keyword>
<comment type="caution">
    <text evidence="1">The sequence shown here is derived from an EMBL/GenBank/DDBJ whole genome shotgun (WGS) entry which is preliminary data.</text>
</comment>